<accession>A0A150JJW7</accession>
<comment type="caution">
    <text evidence="1">The sequence shown here is derived from an EMBL/GenBank/DDBJ whole genome shotgun (WGS) entry which is preliminary data.</text>
</comment>
<proteinExistence type="predicted"/>
<dbReference type="InterPro" id="IPR042243">
    <property type="entry name" value="HypD_1"/>
</dbReference>
<dbReference type="GO" id="GO:0051604">
    <property type="term" value="P:protein maturation"/>
    <property type="evidence" value="ECO:0007669"/>
    <property type="project" value="TreeGrafter"/>
</dbReference>
<dbReference type="AlphaFoldDB" id="A0A150JL13"/>
<dbReference type="GO" id="GO:0005506">
    <property type="term" value="F:iron ion binding"/>
    <property type="evidence" value="ECO:0007669"/>
    <property type="project" value="TreeGrafter"/>
</dbReference>
<dbReference type="GO" id="GO:0051539">
    <property type="term" value="F:4 iron, 4 sulfur cluster binding"/>
    <property type="evidence" value="ECO:0007669"/>
    <property type="project" value="TreeGrafter"/>
</dbReference>
<protein>
    <submittedName>
        <fullName evidence="1">Hydrogenase formation hypA family protein</fullName>
    </submittedName>
</protein>
<organism evidence="1">
    <name type="scientific">Candidatus Methanofastidiosum methylothiophilum</name>
    <dbReference type="NCBI Taxonomy" id="1705564"/>
    <lineage>
        <taxon>Archaea</taxon>
        <taxon>Methanobacteriati</taxon>
        <taxon>Methanobacteriota</taxon>
        <taxon>Stenosarchaea group</taxon>
        <taxon>Candidatus Methanofastidiosia</taxon>
        <taxon>Candidatus Methanofastidiosales</taxon>
        <taxon>Candidatus Methanofastidiosaceae</taxon>
        <taxon>Candidatus Methanofastidiosum</taxon>
    </lineage>
</organism>
<reference evidence="1" key="1">
    <citation type="journal article" date="2016" name="ISME J.">
        <title>Chasing the elusive Euryarchaeota class WSA2: genomes reveal a uniquely fastidious methyl-reducing methanogen.</title>
        <authorList>
            <person name="Nobu M.K."/>
            <person name="Narihiro T."/>
            <person name="Kuroda K."/>
            <person name="Mei R."/>
            <person name="Liu W.T."/>
        </authorList>
    </citation>
    <scope>NUCLEOTIDE SEQUENCE [LARGE SCALE GENOMIC DNA]</scope>
    <source>
        <strain evidence="1">ADurb1213_Bin02801</strain>
    </source>
</reference>
<sequence>MDLYRDRSVSDTLIQKISEISKNLDEIKICHVCGTHEHVITHYGIRALLPDNVQVVSGPGCPVCVTTQGEIEAAVNAAEKGAIVTTYGDMIRVPSRRSLSDAKASGLDIRLVYSINDSINLALSNPTKKVVHFAIGFETTCPTTAVAVLNSPDNFYVLSAHRVVPPAMDLLLSSGKYVYASKSERPLYGF</sequence>
<dbReference type="InterPro" id="IPR002780">
    <property type="entry name" value="Hyd_form_HypD"/>
</dbReference>
<gene>
    <name evidence="1" type="ORF">APG09_00817</name>
</gene>
<dbReference type="PANTHER" id="PTHR30149:SF0">
    <property type="entry name" value="HYDROGENASE MATURATION FACTOR HYPD"/>
    <property type="match status" value="1"/>
</dbReference>
<dbReference type="Gene3D" id="3.40.50.11740">
    <property type="entry name" value="HypD, alpha/beta domain 2"/>
    <property type="match status" value="1"/>
</dbReference>
<dbReference type="PANTHER" id="PTHR30149">
    <property type="entry name" value="HYDROGENASE PROTEIN ASSEMBLY PROTEIN HYPD"/>
    <property type="match status" value="1"/>
</dbReference>
<dbReference type="NCBIfam" id="TIGR00075">
    <property type="entry name" value="hypD"/>
    <property type="match status" value="1"/>
</dbReference>
<dbReference type="Pfam" id="PF01924">
    <property type="entry name" value="HypD"/>
    <property type="match status" value="1"/>
</dbReference>
<dbReference type="EMBL" id="LNJE01000007">
    <property type="protein sequence ID" value="KYC57930.1"/>
    <property type="molecule type" value="Genomic_DNA"/>
</dbReference>
<accession>A0A150JL13</accession>
<dbReference type="PATRIC" id="fig|1706435.3.peg.809"/>
<evidence type="ECO:0000313" key="1">
    <source>
        <dbReference type="EMBL" id="KYC57930.1"/>
    </source>
</evidence>
<name>A0A150JL13_9EURY</name>
<dbReference type="GO" id="GO:0070025">
    <property type="term" value="F:carbon monoxide binding"/>
    <property type="evidence" value="ECO:0007669"/>
    <property type="project" value="TreeGrafter"/>
</dbReference>